<dbReference type="SUPFAM" id="SSF55729">
    <property type="entry name" value="Acyl-CoA N-acyltransferases (Nat)"/>
    <property type="match status" value="1"/>
</dbReference>
<dbReference type="GO" id="GO:0016747">
    <property type="term" value="F:acyltransferase activity, transferring groups other than amino-acyl groups"/>
    <property type="evidence" value="ECO:0007669"/>
    <property type="project" value="InterPro"/>
</dbReference>
<dbReference type="EMBL" id="JACKVK010000005">
    <property type="protein sequence ID" value="MCV7420711.1"/>
    <property type="molecule type" value="Genomic_DNA"/>
</dbReference>
<organism evidence="2 3">
    <name type="scientific">Mycobacterium yunnanensis</name>
    <dbReference type="NCBI Taxonomy" id="368477"/>
    <lineage>
        <taxon>Bacteria</taxon>
        <taxon>Bacillati</taxon>
        <taxon>Actinomycetota</taxon>
        <taxon>Actinomycetes</taxon>
        <taxon>Mycobacteriales</taxon>
        <taxon>Mycobacteriaceae</taxon>
        <taxon>Mycobacterium</taxon>
    </lineage>
</organism>
<evidence type="ECO:0000313" key="3">
    <source>
        <dbReference type="Proteomes" id="UP001141629"/>
    </source>
</evidence>
<feature type="domain" description="N-acetyltransferase" evidence="1">
    <location>
        <begin position="16"/>
        <end position="165"/>
    </location>
</feature>
<evidence type="ECO:0000313" key="2">
    <source>
        <dbReference type="EMBL" id="MCV7420711.1"/>
    </source>
</evidence>
<dbReference type="InterPro" id="IPR000182">
    <property type="entry name" value="GNAT_dom"/>
</dbReference>
<accession>A0A9X3C236</accession>
<name>A0A9X3C236_9MYCO</name>
<dbReference type="Proteomes" id="UP001141629">
    <property type="component" value="Unassembled WGS sequence"/>
</dbReference>
<comment type="caution">
    <text evidence="2">The sequence shown here is derived from an EMBL/GenBank/DDBJ whole genome shotgun (WGS) entry which is preliminary data.</text>
</comment>
<protein>
    <submittedName>
        <fullName evidence="2">GNAT family N-acetyltransferase</fullName>
    </submittedName>
</protein>
<keyword evidence="3" id="KW-1185">Reference proteome</keyword>
<evidence type="ECO:0000259" key="1">
    <source>
        <dbReference type="PROSITE" id="PS51186"/>
    </source>
</evidence>
<dbReference type="Pfam" id="PF13302">
    <property type="entry name" value="Acetyltransf_3"/>
    <property type="match status" value="1"/>
</dbReference>
<dbReference type="RefSeq" id="WP_263995486.1">
    <property type="nucleotide sequence ID" value="NZ_JACKVK010000005.1"/>
</dbReference>
<dbReference type="Gene3D" id="3.40.630.30">
    <property type="match status" value="1"/>
</dbReference>
<sequence length="165" mass="18051">MRDSGGFDDAWVGLPLAIRPMTAQDAELVATWRYSGPAAVYDVASAQPILDDLSDYFAVTSGERLIGFCCVGRAARIPGLLEEGDVLDIGLGMDPNLVGHGQGEEFGRTVLDFLIATRSERHVRAVVQDWNERSLRLTRRLGFEDAGELIAVQGGRQVTYRIVTQ</sequence>
<dbReference type="InterPro" id="IPR016181">
    <property type="entry name" value="Acyl_CoA_acyltransferase"/>
</dbReference>
<proteinExistence type="predicted"/>
<reference evidence="2" key="1">
    <citation type="submission" date="2020-07" db="EMBL/GenBank/DDBJ databases">
        <authorList>
            <person name="Pettersson B.M.F."/>
            <person name="Behra P.R.K."/>
            <person name="Ramesh M."/>
            <person name="Das S."/>
            <person name="Dasgupta S."/>
            <person name="Kirsebom L.A."/>
        </authorList>
    </citation>
    <scope>NUCLEOTIDE SEQUENCE</scope>
    <source>
        <strain evidence="2">DSM 44838</strain>
    </source>
</reference>
<gene>
    <name evidence="2" type="ORF">H7K45_09200</name>
</gene>
<reference evidence="2" key="2">
    <citation type="journal article" date="2022" name="BMC Genomics">
        <title>Comparative genome analysis of mycobacteria focusing on tRNA and non-coding RNA.</title>
        <authorList>
            <person name="Behra P.R.K."/>
            <person name="Pettersson B.M.F."/>
            <person name="Ramesh M."/>
            <person name="Das S."/>
            <person name="Dasgupta S."/>
            <person name="Kirsebom L.A."/>
        </authorList>
    </citation>
    <scope>NUCLEOTIDE SEQUENCE</scope>
    <source>
        <strain evidence="2">DSM 44838</strain>
    </source>
</reference>
<dbReference type="PROSITE" id="PS51186">
    <property type="entry name" value="GNAT"/>
    <property type="match status" value="1"/>
</dbReference>
<dbReference type="AlphaFoldDB" id="A0A9X3C236"/>